<name>A0A449A582_9BACT</name>
<organism evidence="7 8">
    <name type="scientific">Mesomycoplasma neurolyticum</name>
    <dbReference type="NCBI Taxonomy" id="2120"/>
    <lineage>
        <taxon>Bacteria</taxon>
        <taxon>Bacillati</taxon>
        <taxon>Mycoplasmatota</taxon>
        <taxon>Mycoplasmoidales</taxon>
        <taxon>Metamycoplasmataceae</taxon>
        <taxon>Mesomycoplasma</taxon>
    </lineage>
</organism>
<dbReference type="CDD" id="cd06580">
    <property type="entry name" value="TM_PBP1_transp_TpRbsC_like"/>
    <property type="match status" value="1"/>
</dbReference>
<reference evidence="7 8" key="1">
    <citation type="submission" date="2019-01" db="EMBL/GenBank/DDBJ databases">
        <authorList>
            <consortium name="Pathogen Informatics"/>
        </authorList>
    </citation>
    <scope>NUCLEOTIDE SEQUENCE [LARGE SCALE GENOMIC DNA]</scope>
    <source>
        <strain evidence="7 8">NCTC10166</strain>
    </source>
</reference>
<feature type="transmembrane region" description="Helical" evidence="6">
    <location>
        <begin position="258"/>
        <end position="280"/>
    </location>
</feature>
<dbReference type="AlphaFoldDB" id="A0A449A582"/>
<dbReference type="InterPro" id="IPR001851">
    <property type="entry name" value="ABC_transp_permease"/>
</dbReference>
<keyword evidence="8" id="KW-1185">Reference proteome</keyword>
<evidence type="ECO:0000256" key="6">
    <source>
        <dbReference type="SAM" id="Phobius"/>
    </source>
</evidence>
<feature type="transmembrane region" description="Helical" evidence="6">
    <location>
        <begin position="339"/>
        <end position="360"/>
    </location>
</feature>
<evidence type="ECO:0000256" key="4">
    <source>
        <dbReference type="ARBA" id="ARBA00022989"/>
    </source>
</evidence>
<evidence type="ECO:0000256" key="1">
    <source>
        <dbReference type="ARBA" id="ARBA00004651"/>
    </source>
</evidence>
<keyword evidence="5 6" id="KW-0472">Membrane</keyword>
<sequence length="641" mass="73746">MTKNLVSESWKKFTTFFCKEEKITTRRKVFNSLWAILFGVIISSIFIASIGVSPFSVLHEIYTTSISLQKNKFIITIAVFIFSSIAVGIAFKASMFNIGIPGQMMASGIISFAVIGELSKMNNPDWYILVLAFVLGVLTSLVLGMLSGILKAFLNVNEVVSTILLNWIIFYIISGILKKSNLSFVTNSASASGAYSTEKLSYTNFISTEYFAYIILILAIFFAFLMWFVFKSTTFGYKIKMIGLNKDATRYSGANSKALIVTALTLSGTFAGIAGFLWYILAKYNLALSIGPEALGFDAIAVSLLAYNSPLGSIFTSIFYSFLTTGSFSLQILDSRLDSFIVQIATGLIIYLAAISVIFTKFKPIEKLTRLYFLIKSKYFFVENRKMYKNILINKKNNLLHILNEELSNKEIDLKYKNELENQIWNLEHLLELNKTSIFKSLKKQFYLSIQSNKQYFINIEKQCYIKNNKDSNFNTNIDKKIAKNLKNNIKFLEKENLIYIKYINFLTLLIKWKLVPIFQAKTFISCKLYKKYRKSKLTLNLINAENKPKWKELKNQLKNSFYNKATKNLTDEQKLELFWEMSEKRKSVNKQLLENGYEDQKILKETYKVEKNDLKNTYLKSKQNIYKSLNKSKLLDWEAE</sequence>
<dbReference type="EMBL" id="LR214951">
    <property type="protein sequence ID" value="VEU59450.1"/>
    <property type="molecule type" value="Genomic_DNA"/>
</dbReference>
<comment type="subcellular location">
    <subcellularLocation>
        <location evidence="1">Cell membrane</location>
        <topology evidence="1">Multi-pass membrane protein</topology>
    </subcellularLocation>
</comment>
<feature type="transmembrane region" description="Helical" evidence="6">
    <location>
        <begin position="210"/>
        <end position="230"/>
    </location>
</feature>
<feature type="transmembrane region" description="Helical" evidence="6">
    <location>
        <begin position="73"/>
        <end position="91"/>
    </location>
</feature>
<evidence type="ECO:0000313" key="7">
    <source>
        <dbReference type="EMBL" id="VEU59450.1"/>
    </source>
</evidence>
<keyword evidence="3 6" id="KW-0812">Transmembrane</keyword>
<gene>
    <name evidence="7" type="ORF">NCTC10166_00423</name>
</gene>
<dbReference type="GO" id="GO:0022857">
    <property type="term" value="F:transmembrane transporter activity"/>
    <property type="evidence" value="ECO:0007669"/>
    <property type="project" value="InterPro"/>
</dbReference>
<dbReference type="RefSeq" id="WP_129719839.1">
    <property type="nucleotide sequence ID" value="NZ_LR214951.1"/>
</dbReference>
<evidence type="ECO:0000256" key="5">
    <source>
        <dbReference type="ARBA" id="ARBA00023136"/>
    </source>
</evidence>
<dbReference type="Proteomes" id="UP000289440">
    <property type="component" value="Chromosome"/>
</dbReference>
<feature type="transmembrane region" description="Helical" evidence="6">
    <location>
        <begin position="159"/>
        <end position="177"/>
    </location>
</feature>
<evidence type="ECO:0000256" key="2">
    <source>
        <dbReference type="ARBA" id="ARBA00022475"/>
    </source>
</evidence>
<dbReference type="OrthoDB" id="45037at2"/>
<dbReference type="KEGG" id="mnu:NCTC10166_00423"/>
<dbReference type="PANTHER" id="PTHR47089">
    <property type="entry name" value="ABC TRANSPORTER, PERMEASE PROTEIN"/>
    <property type="match status" value="1"/>
</dbReference>
<proteinExistence type="predicted"/>
<dbReference type="GO" id="GO:0005886">
    <property type="term" value="C:plasma membrane"/>
    <property type="evidence" value="ECO:0007669"/>
    <property type="project" value="UniProtKB-SubCell"/>
</dbReference>
<feature type="transmembrane region" description="Helical" evidence="6">
    <location>
        <begin position="127"/>
        <end position="147"/>
    </location>
</feature>
<evidence type="ECO:0000313" key="8">
    <source>
        <dbReference type="Proteomes" id="UP000289440"/>
    </source>
</evidence>
<keyword evidence="4 6" id="KW-1133">Transmembrane helix</keyword>
<accession>A0A449A582</accession>
<dbReference type="PANTHER" id="PTHR47089:SF1">
    <property type="entry name" value="GUANOSINE ABC TRANSPORTER PERMEASE PROTEIN NUPP"/>
    <property type="match status" value="1"/>
</dbReference>
<feature type="transmembrane region" description="Helical" evidence="6">
    <location>
        <begin position="314"/>
        <end position="333"/>
    </location>
</feature>
<feature type="transmembrane region" description="Helical" evidence="6">
    <location>
        <begin position="98"/>
        <end position="115"/>
    </location>
</feature>
<keyword evidence="2" id="KW-1003">Cell membrane</keyword>
<dbReference type="Pfam" id="PF02653">
    <property type="entry name" value="BPD_transp_2"/>
    <property type="match status" value="1"/>
</dbReference>
<protein>
    <submittedName>
        <fullName evidence="7">ABC-type uncharacterized transport system, permease component</fullName>
    </submittedName>
</protein>
<evidence type="ECO:0000256" key="3">
    <source>
        <dbReference type="ARBA" id="ARBA00022692"/>
    </source>
</evidence>
<feature type="transmembrane region" description="Helical" evidence="6">
    <location>
        <begin position="29"/>
        <end position="53"/>
    </location>
</feature>